<dbReference type="InterPro" id="IPR011051">
    <property type="entry name" value="RmlC_Cupin_sf"/>
</dbReference>
<dbReference type="Proteomes" id="UP001597059">
    <property type="component" value="Unassembled WGS sequence"/>
</dbReference>
<evidence type="ECO:0000313" key="6">
    <source>
        <dbReference type="Proteomes" id="UP001597059"/>
    </source>
</evidence>
<protein>
    <submittedName>
        <fullName evidence="5">Pirin family protein</fullName>
    </submittedName>
</protein>
<comment type="similarity">
    <text evidence="1 2">Belongs to the pirin family.</text>
</comment>
<evidence type="ECO:0000256" key="2">
    <source>
        <dbReference type="RuleBase" id="RU003457"/>
    </source>
</evidence>
<gene>
    <name evidence="5" type="ORF">ACFQ45_16115</name>
</gene>
<dbReference type="PANTHER" id="PTHR13903">
    <property type="entry name" value="PIRIN-RELATED"/>
    <property type="match status" value="1"/>
</dbReference>
<dbReference type="CDD" id="cd02247">
    <property type="entry name" value="cupin_pirin_C"/>
    <property type="match status" value="1"/>
</dbReference>
<feature type="domain" description="Pirin C-terminal" evidence="4">
    <location>
        <begin position="213"/>
        <end position="313"/>
    </location>
</feature>
<accession>A0ABW4B4B1</accession>
<name>A0ABW4B4B1_9GAMM</name>
<sequence length="343" mass="38321">MSSHIKQRLALEMFWPTFDPFLFCAFHDDRFPKGNGKLGPDASLSGRHIGQDFQGKDGWRMYHGSKVPGFPAHPHRGFETVTIVNEGFVDHADSMGAAGRYGEGDTQWMTAGKGVQHSEMFPLVHDDQPNPLELFQIWLNLPAKNKMVEPHFAMLWNEQTPIVKVPDAAGHEVHIKVVAGAYTSPTGTIAEPVAPPPDSWAADNENDVAIWIIDLDEEASWTLPAASKGLTRALYFFEGDSAQVDGTEVSIREALVLDSDADITMKNTGSKSRFLLLQGRPIGEPVQQHGPFVMNTRQELQQAFYDYQRTQFGGWPWEQSDQTHGLEKRRFARHSAKGEIETP</sequence>
<evidence type="ECO:0000313" key="5">
    <source>
        <dbReference type="EMBL" id="MFD1384894.1"/>
    </source>
</evidence>
<organism evidence="5 6">
    <name type="scientific">Rhodanobacter aciditrophus</name>
    <dbReference type="NCBI Taxonomy" id="1623218"/>
    <lineage>
        <taxon>Bacteria</taxon>
        <taxon>Pseudomonadati</taxon>
        <taxon>Pseudomonadota</taxon>
        <taxon>Gammaproteobacteria</taxon>
        <taxon>Lysobacterales</taxon>
        <taxon>Rhodanobacteraceae</taxon>
        <taxon>Rhodanobacter</taxon>
    </lineage>
</organism>
<dbReference type="Pfam" id="PF05726">
    <property type="entry name" value="Pirin_C"/>
    <property type="match status" value="1"/>
</dbReference>
<reference evidence="6" key="1">
    <citation type="journal article" date="2019" name="Int. J. Syst. Evol. Microbiol.">
        <title>The Global Catalogue of Microorganisms (GCM) 10K type strain sequencing project: providing services to taxonomists for standard genome sequencing and annotation.</title>
        <authorList>
            <consortium name="The Broad Institute Genomics Platform"/>
            <consortium name="The Broad Institute Genome Sequencing Center for Infectious Disease"/>
            <person name="Wu L."/>
            <person name="Ma J."/>
        </authorList>
    </citation>
    <scope>NUCLEOTIDE SEQUENCE [LARGE SCALE GENOMIC DNA]</scope>
    <source>
        <strain evidence="6">JCM 30774</strain>
    </source>
</reference>
<dbReference type="PANTHER" id="PTHR13903:SF8">
    <property type="entry name" value="PIRIN"/>
    <property type="match status" value="1"/>
</dbReference>
<evidence type="ECO:0000256" key="1">
    <source>
        <dbReference type="ARBA" id="ARBA00008416"/>
    </source>
</evidence>
<feature type="domain" description="Pirin N-terminal" evidence="3">
    <location>
        <begin position="65"/>
        <end position="139"/>
    </location>
</feature>
<dbReference type="Pfam" id="PF02678">
    <property type="entry name" value="Pirin"/>
    <property type="match status" value="1"/>
</dbReference>
<dbReference type="Gene3D" id="2.60.120.10">
    <property type="entry name" value="Jelly Rolls"/>
    <property type="match status" value="2"/>
</dbReference>
<comment type="caution">
    <text evidence="5">The sequence shown here is derived from an EMBL/GenBank/DDBJ whole genome shotgun (WGS) entry which is preliminary data.</text>
</comment>
<dbReference type="CDD" id="cd02909">
    <property type="entry name" value="cupin_pirin_N"/>
    <property type="match status" value="1"/>
</dbReference>
<evidence type="ECO:0000259" key="4">
    <source>
        <dbReference type="Pfam" id="PF05726"/>
    </source>
</evidence>
<dbReference type="InterPro" id="IPR014710">
    <property type="entry name" value="RmlC-like_jellyroll"/>
</dbReference>
<dbReference type="EMBL" id="JBHTMN010000018">
    <property type="protein sequence ID" value="MFD1384894.1"/>
    <property type="molecule type" value="Genomic_DNA"/>
</dbReference>
<dbReference type="SUPFAM" id="SSF51182">
    <property type="entry name" value="RmlC-like cupins"/>
    <property type="match status" value="1"/>
</dbReference>
<dbReference type="InterPro" id="IPR012093">
    <property type="entry name" value="Pirin"/>
</dbReference>
<dbReference type="RefSeq" id="WP_377369548.1">
    <property type="nucleotide sequence ID" value="NZ_JBHTMN010000018.1"/>
</dbReference>
<evidence type="ECO:0000259" key="3">
    <source>
        <dbReference type="Pfam" id="PF02678"/>
    </source>
</evidence>
<dbReference type="InterPro" id="IPR008778">
    <property type="entry name" value="Pirin_C_dom"/>
</dbReference>
<dbReference type="InterPro" id="IPR003829">
    <property type="entry name" value="Pirin_N_dom"/>
</dbReference>
<proteinExistence type="inferred from homology"/>
<keyword evidence="6" id="KW-1185">Reference proteome</keyword>